<sequence>MAKKPAQPATPKAAAPPINAHVAQSAPRAPSATHTRTASASNSSLSAKSSPQEVALHVWHKYLNDTPTRTMLLDVFMLFLVLVGAVQFLYCLLVGNYPFNAFLSGFGACVGQFVLTASLRMQTSERPPPTASAAAKKAATKFNDEGFEEKDEDGKPVSKISSERAFADYVLGSLILHAFCVNFIN</sequence>
<evidence type="ECO:0000313" key="10">
    <source>
        <dbReference type="EMBL" id="KAK5100842.1"/>
    </source>
</evidence>
<evidence type="ECO:0000313" key="11">
    <source>
        <dbReference type="Proteomes" id="UP001345013"/>
    </source>
</evidence>
<proteinExistence type="inferred from homology"/>
<dbReference type="EMBL" id="JAVRRG010000005">
    <property type="protein sequence ID" value="KAK5100842.1"/>
    <property type="molecule type" value="Genomic_DNA"/>
</dbReference>
<evidence type="ECO:0000256" key="1">
    <source>
        <dbReference type="ARBA" id="ARBA00004477"/>
    </source>
</evidence>
<dbReference type="PANTHER" id="PTHR10705">
    <property type="entry name" value="DOLICHYL-DIPHOSPHOOLIGOSACCHARIDE--PROTEIN GLYCOSYLTRANSFERASE SUBUNIT DAD1"/>
    <property type="match status" value="1"/>
</dbReference>
<feature type="transmembrane region" description="Helical" evidence="8">
    <location>
        <begin position="71"/>
        <end position="95"/>
    </location>
</feature>
<keyword evidence="11" id="KW-1185">Reference proteome</keyword>
<reference evidence="10 11" key="1">
    <citation type="submission" date="2023-08" db="EMBL/GenBank/DDBJ databases">
        <title>Black Yeasts Isolated from many extreme environments.</title>
        <authorList>
            <person name="Coleine C."/>
            <person name="Stajich J.E."/>
            <person name="Selbmann L."/>
        </authorList>
    </citation>
    <scope>NUCLEOTIDE SEQUENCE [LARGE SCALE GENOMIC DNA]</scope>
    <source>
        <strain evidence="10 11">CCFEE 5885</strain>
    </source>
</reference>
<evidence type="ECO:0000256" key="9">
    <source>
        <dbReference type="SAM" id="MobiDB-lite"/>
    </source>
</evidence>
<comment type="caution">
    <text evidence="8">Lacks conserved residue(s) required for the propagation of feature annotation.</text>
</comment>
<comment type="function">
    <text evidence="8">Subunit of the oligosaccharyl transferase (OST) complex that catalyzes the initial transfer of a defined glycan (Glc(3)Man(9)GlcNAc(2) in eukaryotes) from the lipid carrier dolichol-pyrophosphate to an asparagine residue within an Asn-X-Ser/Thr consensus motif in nascent polypeptide chains, the first step in protein N-glycosylation. N-glycosylation occurs cotranslationally and the complex associates with the Sec61 complex at the channel-forming translocon complex that mediates protein translocation across the endoplasmic reticulum (ER). All subunits are required for a maximal enzyme activity.</text>
</comment>
<name>A0ABR0KMP5_9EURO</name>
<accession>A0ABR0KMP5</accession>
<evidence type="ECO:0000256" key="3">
    <source>
        <dbReference type="ARBA" id="ARBA00009386"/>
    </source>
</evidence>
<comment type="pathway">
    <text evidence="2 8">Protein modification; protein glycosylation.</text>
</comment>
<comment type="caution">
    <text evidence="10">The sequence shown here is derived from an EMBL/GenBank/DDBJ whole genome shotgun (WGS) entry which is preliminary data.</text>
</comment>
<feature type="compositionally biased region" description="Low complexity" evidence="9">
    <location>
        <begin position="1"/>
        <end position="17"/>
    </location>
</feature>
<keyword evidence="6 8" id="KW-1133">Transmembrane helix</keyword>
<keyword evidence="4 8" id="KW-0812">Transmembrane</keyword>
<evidence type="ECO:0000256" key="2">
    <source>
        <dbReference type="ARBA" id="ARBA00004922"/>
    </source>
</evidence>
<evidence type="ECO:0000256" key="4">
    <source>
        <dbReference type="ARBA" id="ARBA00022692"/>
    </source>
</evidence>
<keyword evidence="5 8" id="KW-0256">Endoplasmic reticulum</keyword>
<evidence type="ECO:0000256" key="6">
    <source>
        <dbReference type="ARBA" id="ARBA00022989"/>
    </source>
</evidence>
<dbReference type="InterPro" id="IPR003038">
    <property type="entry name" value="DAD/Ost2"/>
</dbReference>
<dbReference type="Proteomes" id="UP001345013">
    <property type="component" value="Unassembled WGS sequence"/>
</dbReference>
<organism evidence="10 11">
    <name type="scientific">Lithohypha guttulata</name>
    <dbReference type="NCBI Taxonomy" id="1690604"/>
    <lineage>
        <taxon>Eukaryota</taxon>
        <taxon>Fungi</taxon>
        <taxon>Dikarya</taxon>
        <taxon>Ascomycota</taxon>
        <taxon>Pezizomycotina</taxon>
        <taxon>Eurotiomycetes</taxon>
        <taxon>Chaetothyriomycetidae</taxon>
        <taxon>Chaetothyriales</taxon>
        <taxon>Trichomeriaceae</taxon>
        <taxon>Lithohypha</taxon>
    </lineage>
</organism>
<comment type="subunit">
    <text evidence="8">Component of the oligosaccharyltransferase (OST) complex.</text>
</comment>
<evidence type="ECO:0000256" key="7">
    <source>
        <dbReference type="ARBA" id="ARBA00023136"/>
    </source>
</evidence>
<protein>
    <recommendedName>
        <fullName evidence="8">Dolichyl-diphosphooligosaccharide--protein glycosyltransferase subunit OST2</fullName>
        <shortName evidence="8">Oligosaccharyl transferase subunit OST2</shortName>
    </recommendedName>
</protein>
<dbReference type="PANTHER" id="PTHR10705:SF0">
    <property type="entry name" value="DOLICHYL-DIPHOSPHOOLIGOSACCHARIDE--PROTEIN GLYCOSYLTRANSFERASE SUBUNIT DAD1"/>
    <property type="match status" value="1"/>
</dbReference>
<feature type="region of interest" description="Disordered" evidence="9">
    <location>
        <begin position="1"/>
        <end position="46"/>
    </location>
</feature>
<keyword evidence="7 8" id="KW-0472">Membrane</keyword>
<gene>
    <name evidence="10" type="primary">OST2</name>
    <name evidence="10" type="ORF">LTR24_000689</name>
</gene>
<evidence type="ECO:0000256" key="8">
    <source>
        <dbReference type="RuleBase" id="RU361136"/>
    </source>
</evidence>
<feature type="transmembrane region" description="Helical" evidence="8">
    <location>
        <begin position="165"/>
        <end position="184"/>
    </location>
</feature>
<comment type="subcellular location">
    <subcellularLocation>
        <location evidence="1 8">Endoplasmic reticulum membrane</location>
        <topology evidence="1 8">Multi-pass membrane protein</topology>
    </subcellularLocation>
</comment>
<dbReference type="Pfam" id="PF02109">
    <property type="entry name" value="DAD"/>
    <property type="match status" value="1"/>
</dbReference>
<evidence type="ECO:0000256" key="5">
    <source>
        <dbReference type="ARBA" id="ARBA00022824"/>
    </source>
</evidence>
<comment type="similarity">
    <text evidence="3 8">Belongs to the DAD/OST2 family.</text>
</comment>